<accession>A0A382C5T1</accession>
<sequence>MSYNILSRLAKFEELIPSTVPFVEGKLKGHQDRKNYSVIGPGVSEDAKQNVKIAEAHGFNIGGVSAAPNNGSGLHSHTTAEVFLIHSGSWRFYWGADGKEGEVILNRGDVASFPTNMFRGFQNVSDEEALMFVVLGENDPGVITWTPKILKEAKESGMLLMEDSSLIDIEKQKVPEGKKTTEPLEDRELEKFDHYTSAEIEKFVIRYKDSNNYVDDEHYNSNSIINYLDNFEIHGKNFEPRIPHKTGFSLSLLKGNAAHIHSYAIELSEVFHCLSGEWEITCDDEKVVIGPRDTFSVPKKSLRSVKQISKDEGSLFIIRQKIH</sequence>
<dbReference type="SUPFAM" id="SSF51182">
    <property type="entry name" value="RmlC-like cupins"/>
    <property type="match status" value="1"/>
</dbReference>
<name>A0A382C5T1_9ZZZZ</name>
<reference evidence="2" key="1">
    <citation type="submission" date="2018-05" db="EMBL/GenBank/DDBJ databases">
        <authorList>
            <person name="Lanie J.A."/>
            <person name="Ng W.-L."/>
            <person name="Kazmierczak K.M."/>
            <person name="Andrzejewski T.M."/>
            <person name="Davidsen T.M."/>
            <person name="Wayne K.J."/>
            <person name="Tettelin H."/>
            <person name="Glass J.I."/>
            <person name="Rusch D."/>
            <person name="Podicherti R."/>
            <person name="Tsui H.-C.T."/>
            <person name="Winkler M.E."/>
        </authorList>
    </citation>
    <scope>NUCLEOTIDE SEQUENCE</scope>
</reference>
<dbReference type="PANTHER" id="PTHR43346">
    <property type="entry name" value="LIGAND BINDING DOMAIN PROTEIN, PUTATIVE (AFU_ORTHOLOGUE AFUA_6G14370)-RELATED"/>
    <property type="match status" value="1"/>
</dbReference>
<dbReference type="AlphaFoldDB" id="A0A382C5T1"/>
<dbReference type="InterPro" id="IPR014710">
    <property type="entry name" value="RmlC-like_jellyroll"/>
</dbReference>
<dbReference type="EMBL" id="UINC01032953">
    <property type="protein sequence ID" value="SVB21458.1"/>
    <property type="molecule type" value="Genomic_DNA"/>
</dbReference>
<protein>
    <recommendedName>
        <fullName evidence="1">Cupin type-2 domain-containing protein</fullName>
    </recommendedName>
</protein>
<organism evidence="2">
    <name type="scientific">marine metagenome</name>
    <dbReference type="NCBI Taxonomy" id="408172"/>
    <lineage>
        <taxon>unclassified sequences</taxon>
        <taxon>metagenomes</taxon>
        <taxon>ecological metagenomes</taxon>
    </lineage>
</organism>
<dbReference type="PANTHER" id="PTHR43346:SF1">
    <property type="entry name" value="QUERCETIN 2,3-DIOXYGENASE-RELATED"/>
    <property type="match status" value="1"/>
</dbReference>
<proteinExistence type="predicted"/>
<dbReference type="InterPro" id="IPR011051">
    <property type="entry name" value="RmlC_Cupin_sf"/>
</dbReference>
<feature type="domain" description="Cupin type-2" evidence="1">
    <location>
        <begin position="67"/>
        <end position="134"/>
    </location>
</feature>
<dbReference type="Gene3D" id="2.60.120.10">
    <property type="entry name" value="Jelly Rolls"/>
    <property type="match status" value="2"/>
</dbReference>
<dbReference type="InterPro" id="IPR052538">
    <property type="entry name" value="Flavonoid_dioxygenase-like"/>
</dbReference>
<evidence type="ECO:0000259" key="1">
    <source>
        <dbReference type="Pfam" id="PF07883"/>
    </source>
</evidence>
<evidence type="ECO:0000313" key="2">
    <source>
        <dbReference type="EMBL" id="SVB21458.1"/>
    </source>
</evidence>
<dbReference type="InterPro" id="IPR013096">
    <property type="entry name" value="Cupin_2"/>
</dbReference>
<gene>
    <name evidence="2" type="ORF">METZ01_LOCUS174312</name>
</gene>
<dbReference type="Pfam" id="PF07883">
    <property type="entry name" value="Cupin_2"/>
    <property type="match status" value="1"/>
</dbReference>